<dbReference type="KEGG" id="vde:111250709"/>
<keyword evidence="7" id="KW-0175">Coiled coil</keyword>
<dbReference type="GO" id="GO:0000981">
    <property type="term" value="F:DNA-binding transcription factor activity, RNA polymerase II-specific"/>
    <property type="evidence" value="ECO:0007669"/>
    <property type="project" value="TreeGrafter"/>
</dbReference>
<dbReference type="PANTHER" id="PTHR46542">
    <property type="entry name" value="X-BOX BINDING PROTEIN 1"/>
    <property type="match status" value="1"/>
</dbReference>
<keyword evidence="4" id="KW-0804">Transcription</keyword>
<dbReference type="GO" id="GO:0000977">
    <property type="term" value="F:RNA polymerase II transcription regulatory region sequence-specific DNA binding"/>
    <property type="evidence" value="ECO:0007669"/>
    <property type="project" value="TreeGrafter"/>
</dbReference>
<accession>A0A7M7K637</accession>
<dbReference type="OrthoDB" id="20960at2759"/>
<dbReference type="PANTHER" id="PTHR46542:SF1">
    <property type="entry name" value="X-BOX BINDING PROTEIN 1"/>
    <property type="match status" value="1"/>
</dbReference>
<name>A0A7M7K637_VARDE</name>
<feature type="transmembrane region" description="Helical" evidence="8">
    <location>
        <begin position="156"/>
        <end position="175"/>
    </location>
</feature>
<dbReference type="RefSeq" id="XP_022662056.1">
    <property type="nucleotide sequence ID" value="XM_022806321.1"/>
</dbReference>
<dbReference type="Proteomes" id="UP000594260">
    <property type="component" value="Unplaced"/>
</dbReference>
<dbReference type="GO" id="GO:0005634">
    <property type="term" value="C:nucleus"/>
    <property type="evidence" value="ECO:0007669"/>
    <property type="project" value="TreeGrafter"/>
</dbReference>
<evidence type="ECO:0000313" key="11">
    <source>
        <dbReference type="Proteomes" id="UP000594260"/>
    </source>
</evidence>
<dbReference type="InterPro" id="IPR046347">
    <property type="entry name" value="bZIP_sf"/>
</dbReference>
<evidence type="ECO:0000256" key="2">
    <source>
        <dbReference type="ARBA" id="ARBA00023015"/>
    </source>
</evidence>
<keyword evidence="1" id="KW-0832">Ubl conjugation</keyword>
<evidence type="ECO:0000259" key="9">
    <source>
        <dbReference type="PROSITE" id="PS50217"/>
    </source>
</evidence>
<sequence>MSVLSVVNYNYKTDMLDTVIRDPGLQSTMDQKPCRKRQRLDHLTAEEKLLRRKMKNRAAAQSARDRKKAHMDELEVEVDQLRLDKDKLATENDRLREIIAEQREQIDKLRQRLATVETGGVQQIVQNAVEEITVTDNSLEHALPISGPQPKDQVSMTPLLFLLWPHLLLLLYLMGTEVRRRTSMKLMTVNPKSVTYPYSTIKTSLIFCSTSLNMEANQTDRLLSRWTPHRLKT</sequence>
<feature type="domain" description="BZIP" evidence="9">
    <location>
        <begin position="46"/>
        <end position="109"/>
    </location>
</feature>
<feature type="coiled-coil region" evidence="7">
    <location>
        <begin position="57"/>
        <end position="119"/>
    </location>
</feature>
<evidence type="ECO:0000256" key="3">
    <source>
        <dbReference type="ARBA" id="ARBA00023125"/>
    </source>
</evidence>
<evidence type="ECO:0000256" key="8">
    <source>
        <dbReference type="SAM" id="Phobius"/>
    </source>
</evidence>
<keyword evidence="11" id="KW-1185">Reference proteome</keyword>
<evidence type="ECO:0000256" key="1">
    <source>
        <dbReference type="ARBA" id="ARBA00022843"/>
    </source>
</evidence>
<dbReference type="GeneID" id="111250709"/>
<dbReference type="InterPro" id="IPR004827">
    <property type="entry name" value="bZIP"/>
</dbReference>
<dbReference type="CDD" id="cd14691">
    <property type="entry name" value="bZIP_XBP1"/>
    <property type="match status" value="1"/>
</dbReference>
<dbReference type="InParanoid" id="A0A7M7K637"/>
<proteinExistence type="predicted"/>
<evidence type="ECO:0000256" key="7">
    <source>
        <dbReference type="SAM" id="Coils"/>
    </source>
</evidence>
<evidence type="ECO:0000256" key="6">
    <source>
        <dbReference type="ARBA" id="ARBA00040165"/>
    </source>
</evidence>
<evidence type="ECO:0000313" key="10">
    <source>
        <dbReference type="EnsemblMetazoa" id="XP_022662056"/>
    </source>
</evidence>
<dbReference type="PROSITE" id="PS50217">
    <property type="entry name" value="BZIP"/>
    <property type="match status" value="1"/>
</dbReference>
<evidence type="ECO:0000256" key="4">
    <source>
        <dbReference type="ARBA" id="ARBA00023163"/>
    </source>
</evidence>
<evidence type="ECO:0000256" key="5">
    <source>
        <dbReference type="ARBA" id="ARBA00023242"/>
    </source>
</evidence>
<keyword evidence="8" id="KW-0812">Transmembrane</keyword>
<dbReference type="Pfam" id="PF00170">
    <property type="entry name" value="bZIP_1"/>
    <property type="match status" value="1"/>
</dbReference>
<organism evidence="10 11">
    <name type="scientific">Varroa destructor</name>
    <name type="common">Honeybee mite</name>
    <dbReference type="NCBI Taxonomy" id="109461"/>
    <lineage>
        <taxon>Eukaryota</taxon>
        <taxon>Metazoa</taxon>
        <taxon>Ecdysozoa</taxon>
        <taxon>Arthropoda</taxon>
        <taxon>Chelicerata</taxon>
        <taxon>Arachnida</taxon>
        <taxon>Acari</taxon>
        <taxon>Parasitiformes</taxon>
        <taxon>Mesostigmata</taxon>
        <taxon>Gamasina</taxon>
        <taxon>Dermanyssoidea</taxon>
        <taxon>Varroidae</taxon>
        <taxon>Varroa</taxon>
    </lineage>
</organism>
<dbReference type="EnsemblMetazoa" id="XM_022806321">
    <property type="protein sequence ID" value="XP_022662056"/>
    <property type="gene ID" value="LOC111250709"/>
</dbReference>
<dbReference type="SMART" id="SM00338">
    <property type="entry name" value="BRLZ"/>
    <property type="match status" value="1"/>
</dbReference>
<protein>
    <recommendedName>
        <fullName evidence="6">X-box-binding protein 1</fullName>
    </recommendedName>
</protein>
<dbReference type="Gene3D" id="1.20.5.170">
    <property type="match status" value="1"/>
</dbReference>
<keyword evidence="8" id="KW-1133">Transmembrane helix</keyword>
<keyword evidence="5" id="KW-0539">Nucleus</keyword>
<keyword evidence="3" id="KW-0238">DNA-binding</keyword>
<keyword evidence="2" id="KW-0805">Transcription regulation</keyword>
<keyword evidence="8" id="KW-0472">Membrane</keyword>
<dbReference type="CTD" id="7494"/>
<dbReference type="SUPFAM" id="SSF57959">
    <property type="entry name" value="Leucine zipper domain"/>
    <property type="match status" value="1"/>
</dbReference>
<dbReference type="InterPro" id="IPR052470">
    <property type="entry name" value="ER_Stress-Reg_TF"/>
</dbReference>
<dbReference type="AlphaFoldDB" id="A0A7M7K637"/>
<reference evidence="10" key="1">
    <citation type="submission" date="2021-01" db="UniProtKB">
        <authorList>
            <consortium name="EnsemblMetazoa"/>
        </authorList>
    </citation>
    <scope>IDENTIFICATION</scope>
</reference>